<keyword evidence="3" id="KW-1133">Transmembrane helix</keyword>
<dbReference type="GO" id="GO:0016787">
    <property type="term" value="F:hydrolase activity"/>
    <property type="evidence" value="ECO:0007669"/>
    <property type="project" value="UniProtKB-KW"/>
</dbReference>
<dbReference type="Pfam" id="PF00561">
    <property type="entry name" value="Abhydrolase_1"/>
    <property type="match status" value="1"/>
</dbReference>
<organism evidence="5 6">
    <name type="scientific">Lucilia cuprina</name>
    <name type="common">Green bottle fly</name>
    <name type="synonym">Australian sheep blowfly</name>
    <dbReference type="NCBI Taxonomy" id="7375"/>
    <lineage>
        <taxon>Eukaryota</taxon>
        <taxon>Metazoa</taxon>
        <taxon>Ecdysozoa</taxon>
        <taxon>Arthropoda</taxon>
        <taxon>Hexapoda</taxon>
        <taxon>Insecta</taxon>
        <taxon>Pterygota</taxon>
        <taxon>Neoptera</taxon>
        <taxon>Endopterygota</taxon>
        <taxon>Diptera</taxon>
        <taxon>Brachycera</taxon>
        <taxon>Muscomorpha</taxon>
        <taxon>Oestroidea</taxon>
        <taxon>Calliphoridae</taxon>
        <taxon>Luciliinae</taxon>
        <taxon>Lucilia</taxon>
    </lineage>
</organism>
<accession>A0A0L0BVT1</accession>
<gene>
    <name evidence="5" type="ORF">FF38_02867</name>
</gene>
<protein>
    <submittedName>
        <fullName evidence="5">Putative serine hydrolase</fullName>
    </submittedName>
</protein>
<evidence type="ECO:0000313" key="5">
    <source>
        <dbReference type="EMBL" id="KNC24108.1"/>
    </source>
</evidence>
<keyword evidence="3" id="KW-0812">Transmembrane</keyword>
<dbReference type="InterPro" id="IPR029058">
    <property type="entry name" value="AB_hydrolase_fold"/>
</dbReference>
<evidence type="ECO:0000256" key="3">
    <source>
        <dbReference type="SAM" id="Phobius"/>
    </source>
</evidence>
<dbReference type="GO" id="GO:0016020">
    <property type="term" value="C:membrane"/>
    <property type="evidence" value="ECO:0007669"/>
    <property type="project" value="TreeGrafter"/>
</dbReference>
<dbReference type="OMA" id="DKFFFCR"/>
<evidence type="ECO:0000313" key="6">
    <source>
        <dbReference type="Proteomes" id="UP000037069"/>
    </source>
</evidence>
<proteinExistence type="inferred from homology"/>
<dbReference type="ESTHER" id="luccu-a0a0l0bvt1">
    <property type="family name" value="SERHL"/>
</dbReference>
<dbReference type="Gene3D" id="3.40.50.1820">
    <property type="entry name" value="alpha/beta hydrolase"/>
    <property type="match status" value="1"/>
</dbReference>
<dbReference type="STRING" id="7375.A0A0L0BVT1"/>
<dbReference type="EMBL" id="JRES01001262">
    <property type="protein sequence ID" value="KNC24108.1"/>
    <property type="molecule type" value="Genomic_DNA"/>
</dbReference>
<sequence length="365" mass="41959">MTSLKIPENKITLSSMEPNSVTNADGTSAIKRYRHAGDLTGEPPTREFSEVSIPVPWGHLAGKWYGPQNVQPILGLHGWQDNAGTFDLLVPLLPPDVAFLSVDLPGHGLSSRLPDGCYYNTIDNLYVIRVIMKQYKWEKLSLIAHSMSSIIGFVFAAVFPEKVDMFIGIDALKPHQRPFPSVIRTMETRMDEFLREDERNRNKSEPPSYTYDELIERIYVGTFHSVQKDLCKHMLARNIQKSEKYPDKYFFTRDRRLKFYNYAVGSQELCVEMAKRITCPYMFIKARNSSYFEDKKYYDEVLDVLKTKPNFEYVESDGTHHLHMNNPESIIEPIVDFINRFGPAARAKQAKAAKEQAQADKESKL</sequence>
<comment type="caution">
    <text evidence="5">The sequence shown here is derived from an EMBL/GenBank/DDBJ whole genome shotgun (WGS) entry which is preliminary data.</text>
</comment>
<keyword evidence="6" id="KW-1185">Reference proteome</keyword>
<reference evidence="5 6" key="1">
    <citation type="journal article" date="2015" name="Nat. Commun.">
        <title>Lucilia cuprina genome unlocks parasitic fly biology to underpin future interventions.</title>
        <authorList>
            <person name="Anstead C.A."/>
            <person name="Korhonen P.K."/>
            <person name="Young N.D."/>
            <person name="Hall R.S."/>
            <person name="Jex A.R."/>
            <person name="Murali S.C."/>
            <person name="Hughes D.S."/>
            <person name="Lee S.F."/>
            <person name="Perry T."/>
            <person name="Stroehlein A.J."/>
            <person name="Ansell B.R."/>
            <person name="Breugelmans B."/>
            <person name="Hofmann A."/>
            <person name="Qu J."/>
            <person name="Dugan S."/>
            <person name="Lee S.L."/>
            <person name="Chao H."/>
            <person name="Dinh H."/>
            <person name="Han Y."/>
            <person name="Doddapaneni H.V."/>
            <person name="Worley K.C."/>
            <person name="Muzny D.M."/>
            <person name="Ioannidis P."/>
            <person name="Waterhouse R.M."/>
            <person name="Zdobnov E.M."/>
            <person name="James P.J."/>
            <person name="Bagnall N.H."/>
            <person name="Kotze A.C."/>
            <person name="Gibbs R.A."/>
            <person name="Richards S."/>
            <person name="Batterham P."/>
            <person name="Gasser R.B."/>
        </authorList>
    </citation>
    <scope>NUCLEOTIDE SEQUENCE [LARGE SCALE GENOMIC DNA]</scope>
    <source>
        <strain evidence="5 6">LS</strain>
        <tissue evidence="5">Full body</tissue>
    </source>
</reference>
<feature type="domain" description="AB hydrolase-1" evidence="4">
    <location>
        <begin position="72"/>
        <end position="327"/>
    </location>
</feature>
<feature type="transmembrane region" description="Helical" evidence="3">
    <location>
        <begin position="140"/>
        <end position="159"/>
    </location>
</feature>
<dbReference type="InterPro" id="IPR050266">
    <property type="entry name" value="AB_hydrolase_sf"/>
</dbReference>
<dbReference type="SUPFAM" id="SSF53474">
    <property type="entry name" value="alpha/beta-Hydrolases"/>
    <property type="match status" value="1"/>
</dbReference>
<dbReference type="OrthoDB" id="190201at2759"/>
<dbReference type="AlphaFoldDB" id="A0A0L0BVT1"/>
<name>A0A0L0BVT1_LUCCU</name>
<dbReference type="PANTHER" id="PTHR43798">
    <property type="entry name" value="MONOACYLGLYCEROL LIPASE"/>
    <property type="match status" value="1"/>
</dbReference>
<dbReference type="PANTHER" id="PTHR43798:SF14">
    <property type="entry name" value="SERINE HYDROLASE-LIKE PROTEIN DDB_G0286239"/>
    <property type="match status" value="1"/>
</dbReference>
<comment type="similarity">
    <text evidence="1">Belongs to the AB hydrolase superfamily.</text>
</comment>
<keyword evidence="3" id="KW-0472">Membrane</keyword>
<dbReference type="Proteomes" id="UP000037069">
    <property type="component" value="Unassembled WGS sequence"/>
</dbReference>
<evidence type="ECO:0000256" key="2">
    <source>
        <dbReference type="ARBA" id="ARBA00022801"/>
    </source>
</evidence>
<evidence type="ECO:0000259" key="4">
    <source>
        <dbReference type="Pfam" id="PF00561"/>
    </source>
</evidence>
<keyword evidence="2 5" id="KW-0378">Hydrolase</keyword>
<dbReference type="InterPro" id="IPR000073">
    <property type="entry name" value="AB_hydrolase_1"/>
</dbReference>
<evidence type="ECO:0000256" key="1">
    <source>
        <dbReference type="ARBA" id="ARBA00008645"/>
    </source>
</evidence>